<gene>
    <name evidence="1" type="ORF">O6H91_04G039100</name>
</gene>
<accession>A0ACC2DWP5</accession>
<keyword evidence="2" id="KW-1185">Reference proteome</keyword>
<reference evidence="2" key="1">
    <citation type="journal article" date="2024" name="Proc. Natl. Acad. Sci. U.S.A.">
        <title>Extraordinary preservation of gene collinearity over three hundred million years revealed in homosporous lycophytes.</title>
        <authorList>
            <person name="Li C."/>
            <person name="Wickell D."/>
            <person name="Kuo L.Y."/>
            <person name="Chen X."/>
            <person name="Nie B."/>
            <person name="Liao X."/>
            <person name="Peng D."/>
            <person name="Ji J."/>
            <person name="Jenkins J."/>
            <person name="Williams M."/>
            <person name="Shu S."/>
            <person name="Plott C."/>
            <person name="Barry K."/>
            <person name="Rajasekar S."/>
            <person name="Grimwood J."/>
            <person name="Han X."/>
            <person name="Sun S."/>
            <person name="Hou Z."/>
            <person name="He W."/>
            <person name="Dai G."/>
            <person name="Sun C."/>
            <person name="Schmutz J."/>
            <person name="Leebens-Mack J.H."/>
            <person name="Li F.W."/>
            <person name="Wang L."/>
        </authorList>
    </citation>
    <scope>NUCLEOTIDE SEQUENCE [LARGE SCALE GENOMIC DNA]</scope>
    <source>
        <strain evidence="2">cv. PW_Plant_1</strain>
    </source>
</reference>
<dbReference type="EMBL" id="CM055095">
    <property type="protein sequence ID" value="KAJ7558437.1"/>
    <property type="molecule type" value="Genomic_DNA"/>
</dbReference>
<dbReference type="Proteomes" id="UP001162992">
    <property type="component" value="Chromosome 4"/>
</dbReference>
<name>A0ACC2DWP5_DIPCM</name>
<evidence type="ECO:0000313" key="1">
    <source>
        <dbReference type="EMBL" id="KAJ7558437.1"/>
    </source>
</evidence>
<comment type="caution">
    <text evidence="1">The sequence shown here is derived from an EMBL/GenBank/DDBJ whole genome shotgun (WGS) entry which is preliminary data.</text>
</comment>
<organism evidence="1 2">
    <name type="scientific">Diphasiastrum complanatum</name>
    <name type="common">Issler's clubmoss</name>
    <name type="synonym">Lycopodium complanatum</name>
    <dbReference type="NCBI Taxonomy" id="34168"/>
    <lineage>
        <taxon>Eukaryota</taxon>
        <taxon>Viridiplantae</taxon>
        <taxon>Streptophyta</taxon>
        <taxon>Embryophyta</taxon>
        <taxon>Tracheophyta</taxon>
        <taxon>Lycopodiopsida</taxon>
        <taxon>Lycopodiales</taxon>
        <taxon>Lycopodiaceae</taxon>
        <taxon>Lycopodioideae</taxon>
        <taxon>Diphasiastrum</taxon>
    </lineage>
</organism>
<protein>
    <submittedName>
        <fullName evidence="1">Uncharacterized protein</fullName>
    </submittedName>
</protein>
<evidence type="ECO:0000313" key="2">
    <source>
        <dbReference type="Proteomes" id="UP001162992"/>
    </source>
</evidence>
<proteinExistence type="predicted"/>
<sequence>MTNGELSKEKTFKDFVIPDYILKGERTPENRVNIAPRSPMLIFINTKSGGQQGSSILEQLRSLPNQVFKLPEERPNEVLHKIFQHLEKLISEGDHVASDVLAKLRIVVSLVAGGDGTHGWLLGTVADLSVSILPPIATIPLGTGNNLPFSFGWGKKNPGTDMKSVHGFLQQAVNAKPMSVDRWYVCIRMSKLVEDSPLKREPALEKVSSLEKISEEDRLSYHGSFWNYLSLGMDAQVSYEFHTQRKEHPEKFNHQLVNQTRYARISCAQGWFCAPCSHPKSRNITSLATIYIAKKDGKWQQLQISSRIRSIVLLNLPSFSGGLDPWGDPGDKKSRERGLTAPFVNDELLEVVGFRDGWHGMTLLLPNSHGTRLAQAHKLRIVFNNGASDSMYMRVDGEPWIQPLPRSDEPTVVEILHRGKALVLATANRLAKSISTRS</sequence>